<proteinExistence type="predicted"/>
<feature type="transmembrane region" description="Helical" evidence="2">
    <location>
        <begin position="202"/>
        <end position="226"/>
    </location>
</feature>
<evidence type="ECO:0008006" key="6">
    <source>
        <dbReference type="Google" id="ProtNLM"/>
    </source>
</evidence>
<evidence type="ECO:0000256" key="1">
    <source>
        <dbReference type="SAM" id="MobiDB-lite"/>
    </source>
</evidence>
<evidence type="ECO:0000313" key="5">
    <source>
        <dbReference type="Proteomes" id="UP000759537"/>
    </source>
</evidence>
<accession>A0A9P5JVK2</accession>
<feature type="compositionally biased region" description="Polar residues" evidence="1">
    <location>
        <begin position="302"/>
        <end position="312"/>
    </location>
</feature>
<evidence type="ECO:0000256" key="2">
    <source>
        <dbReference type="SAM" id="Phobius"/>
    </source>
</evidence>
<name>A0A9P5JVK2_9AGAM</name>
<feature type="compositionally biased region" description="Low complexity" evidence="1">
    <location>
        <begin position="176"/>
        <end position="199"/>
    </location>
</feature>
<sequence>MSLLRVAVPLASLFFFSAFAVAQVYAPSCTLTAWEWTYNSLNQGPCLVLGYMFATCDNGYFNVSSLPPGSSYGSPGSSEAANLCYCNTVGYSLVSACAACQGGGYAAWSTWVASCTKTLPPPSFPNPVPSGTRVPHWALLDVTDENYWNPNKSYSAGDTPEVGSGSLIGPSSMSATPTHSLNPSSSSTGSPTPLPSGRSSKAGAIAGGVAGGIAAITIVIAAIFYLRRRSQATSAASAGVGASQSQQPLSDEIVSPSSSGSPTTMKFYDPNDPTTFPGYQGSPHSQDIPYQAPMSSYIGTGSSLGNTQTSLPRTMGYRGHPTV</sequence>
<dbReference type="EMBL" id="WHVB01000046">
    <property type="protein sequence ID" value="KAF8465591.1"/>
    <property type="molecule type" value="Genomic_DNA"/>
</dbReference>
<dbReference type="Proteomes" id="UP000759537">
    <property type="component" value="Unassembled WGS sequence"/>
</dbReference>
<keyword evidence="2" id="KW-1133">Transmembrane helix</keyword>
<organism evidence="4 5">
    <name type="scientific">Russula ochroleuca</name>
    <dbReference type="NCBI Taxonomy" id="152965"/>
    <lineage>
        <taxon>Eukaryota</taxon>
        <taxon>Fungi</taxon>
        <taxon>Dikarya</taxon>
        <taxon>Basidiomycota</taxon>
        <taxon>Agaricomycotina</taxon>
        <taxon>Agaricomycetes</taxon>
        <taxon>Russulales</taxon>
        <taxon>Russulaceae</taxon>
        <taxon>Russula</taxon>
    </lineage>
</organism>
<feature type="chain" id="PRO_5040135532" description="Transmembrane protein" evidence="3">
    <location>
        <begin position="23"/>
        <end position="323"/>
    </location>
</feature>
<feature type="compositionally biased region" description="Low complexity" evidence="1">
    <location>
        <begin position="238"/>
        <end position="247"/>
    </location>
</feature>
<gene>
    <name evidence="4" type="ORF">DFH94DRAFT_354320</name>
</gene>
<feature type="signal peptide" evidence="3">
    <location>
        <begin position="1"/>
        <end position="22"/>
    </location>
</feature>
<reference evidence="4" key="1">
    <citation type="submission" date="2019-10" db="EMBL/GenBank/DDBJ databases">
        <authorList>
            <consortium name="DOE Joint Genome Institute"/>
            <person name="Kuo A."/>
            <person name="Miyauchi S."/>
            <person name="Kiss E."/>
            <person name="Drula E."/>
            <person name="Kohler A."/>
            <person name="Sanchez-Garcia M."/>
            <person name="Andreopoulos B."/>
            <person name="Barry K.W."/>
            <person name="Bonito G."/>
            <person name="Buee M."/>
            <person name="Carver A."/>
            <person name="Chen C."/>
            <person name="Cichocki N."/>
            <person name="Clum A."/>
            <person name="Culley D."/>
            <person name="Crous P.W."/>
            <person name="Fauchery L."/>
            <person name="Girlanda M."/>
            <person name="Hayes R."/>
            <person name="Keri Z."/>
            <person name="LaButti K."/>
            <person name="Lipzen A."/>
            <person name="Lombard V."/>
            <person name="Magnuson J."/>
            <person name="Maillard F."/>
            <person name="Morin E."/>
            <person name="Murat C."/>
            <person name="Nolan M."/>
            <person name="Ohm R."/>
            <person name="Pangilinan J."/>
            <person name="Pereira M."/>
            <person name="Perotto S."/>
            <person name="Peter M."/>
            <person name="Riley R."/>
            <person name="Sitrit Y."/>
            <person name="Stielow B."/>
            <person name="Szollosi G."/>
            <person name="Zifcakova L."/>
            <person name="Stursova M."/>
            <person name="Spatafora J.W."/>
            <person name="Tedersoo L."/>
            <person name="Vaario L.-M."/>
            <person name="Yamada A."/>
            <person name="Yan M."/>
            <person name="Wang P."/>
            <person name="Xu J."/>
            <person name="Bruns T."/>
            <person name="Baldrian P."/>
            <person name="Vilgalys R."/>
            <person name="Henrissat B."/>
            <person name="Grigoriev I.V."/>
            <person name="Hibbett D."/>
            <person name="Nagy L.G."/>
            <person name="Martin F.M."/>
        </authorList>
    </citation>
    <scope>NUCLEOTIDE SEQUENCE</scope>
    <source>
        <strain evidence="4">Prilba</strain>
    </source>
</reference>
<feature type="compositionally biased region" description="Polar residues" evidence="1">
    <location>
        <begin position="255"/>
        <end position="264"/>
    </location>
</feature>
<keyword evidence="5" id="KW-1185">Reference proteome</keyword>
<evidence type="ECO:0000256" key="3">
    <source>
        <dbReference type="SAM" id="SignalP"/>
    </source>
</evidence>
<keyword evidence="3" id="KW-0732">Signal</keyword>
<feature type="region of interest" description="Disordered" evidence="1">
    <location>
        <begin position="238"/>
        <end position="266"/>
    </location>
</feature>
<dbReference type="AlphaFoldDB" id="A0A9P5JVK2"/>
<feature type="region of interest" description="Disordered" evidence="1">
    <location>
        <begin position="302"/>
        <end position="323"/>
    </location>
</feature>
<keyword evidence="2" id="KW-0812">Transmembrane</keyword>
<feature type="region of interest" description="Disordered" evidence="1">
    <location>
        <begin position="151"/>
        <end position="199"/>
    </location>
</feature>
<comment type="caution">
    <text evidence="4">The sequence shown here is derived from an EMBL/GenBank/DDBJ whole genome shotgun (WGS) entry which is preliminary data.</text>
</comment>
<protein>
    <recommendedName>
        <fullName evidence="6">Transmembrane protein</fullName>
    </recommendedName>
</protein>
<keyword evidence="2" id="KW-0472">Membrane</keyword>
<evidence type="ECO:0000313" key="4">
    <source>
        <dbReference type="EMBL" id="KAF8465591.1"/>
    </source>
</evidence>
<reference evidence="4" key="2">
    <citation type="journal article" date="2020" name="Nat. Commun.">
        <title>Large-scale genome sequencing of mycorrhizal fungi provides insights into the early evolution of symbiotic traits.</title>
        <authorList>
            <person name="Miyauchi S."/>
            <person name="Kiss E."/>
            <person name="Kuo A."/>
            <person name="Drula E."/>
            <person name="Kohler A."/>
            <person name="Sanchez-Garcia M."/>
            <person name="Morin E."/>
            <person name="Andreopoulos B."/>
            <person name="Barry K.W."/>
            <person name="Bonito G."/>
            <person name="Buee M."/>
            <person name="Carver A."/>
            <person name="Chen C."/>
            <person name="Cichocki N."/>
            <person name="Clum A."/>
            <person name="Culley D."/>
            <person name="Crous P.W."/>
            <person name="Fauchery L."/>
            <person name="Girlanda M."/>
            <person name="Hayes R.D."/>
            <person name="Keri Z."/>
            <person name="LaButti K."/>
            <person name="Lipzen A."/>
            <person name="Lombard V."/>
            <person name="Magnuson J."/>
            <person name="Maillard F."/>
            <person name="Murat C."/>
            <person name="Nolan M."/>
            <person name="Ohm R.A."/>
            <person name="Pangilinan J."/>
            <person name="Pereira M.F."/>
            <person name="Perotto S."/>
            <person name="Peter M."/>
            <person name="Pfister S."/>
            <person name="Riley R."/>
            <person name="Sitrit Y."/>
            <person name="Stielow J.B."/>
            <person name="Szollosi G."/>
            <person name="Zifcakova L."/>
            <person name="Stursova M."/>
            <person name="Spatafora J.W."/>
            <person name="Tedersoo L."/>
            <person name="Vaario L.M."/>
            <person name="Yamada A."/>
            <person name="Yan M."/>
            <person name="Wang P."/>
            <person name="Xu J."/>
            <person name="Bruns T."/>
            <person name="Baldrian P."/>
            <person name="Vilgalys R."/>
            <person name="Dunand C."/>
            <person name="Henrissat B."/>
            <person name="Grigoriev I.V."/>
            <person name="Hibbett D."/>
            <person name="Nagy L.G."/>
            <person name="Martin F.M."/>
        </authorList>
    </citation>
    <scope>NUCLEOTIDE SEQUENCE</scope>
    <source>
        <strain evidence="4">Prilba</strain>
    </source>
</reference>